<dbReference type="GO" id="GO:0004523">
    <property type="term" value="F:RNA-DNA hybrid ribonuclease activity"/>
    <property type="evidence" value="ECO:0007669"/>
    <property type="project" value="InterPro"/>
</dbReference>
<dbReference type="InterPro" id="IPR007248">
    <property type="entry name" value="Mpv17_PMP22"/>
</dbReference>
<dbReference type="Pfam" id="PF13456">
    <property type="entry name" value="RVT_3"/>
    <property type="match status" value="1"/>
</dbReference>
<dbReference type="InterPro" id="IPR002156">
    <property type="entry name" value="RNaseH_domain"/>
</dbReference>
<sequence length="275" mass="31315">MICWCPPPSGVFKLNTNCLHVNWEASLAEVHAIKFGLGVALEAGFSSLVVEGDSKSTMEALKGGPLVSPYHDLCVTDIWTLLPGFPSSFLPDRVANCLAHHLAKEAFNSPYLVQRCNCPKDFCDQKASVEKIASDNVMLTSSFVVSIQDLWLCIWRTFWALPSQIDGYYFQGKEEHETVAKKVLLEQLTSSAWNNMVFMMYYGLVVEGRPWGSVKSKVCKDHPSVQLTAWKFWPIVSWVNHQYMPLQFRVLFQGFVASCWCNLNLLAWFYFYWLS</sequence>
<keyword evidence="5 6" id="KW-0472">Membrane</keyword>
<dbReference type="Proteomes" id="UP000467840">
    <property type="component" value="Chromosome 3"/>
</dbReference>
<evidence type="ECO:0000256" key="4">
    <source>
        <dbReference type="ARBA" id="ARBA00022989"/>
    </source>
</evidence>
<keyword evidence="4 6" id="KW-1133">Transmembrane helix</keyword>
<accession>A0A6A6K9Q0</accession>
<evidence type="ECO:0000313" key="9">
    <source>
        <dbReference type="Proteomes" id="UP000467840"/>
    </source>
</evidence>
<feature type="domain" description="RNase H type-1" evidence="7">
    <location>
        <begin position="24"/>
        <end position="106"/>
    </location>
</feature>
<dbReference type="EMBL" id="JAAGAX010000017">
    <property type="protein sequence ID" value="KAF2285527.1"/>
    <property type="molecule type" value="Genomic_DNA"/>
</dbReference>
<protein>
    <recommendedName>
        <fullName evidence="7">RNase H type-1 domain-containing protein</fullName>
    </recommendedName>
</protein>
<evidence type="ECO:0000259" key="7">
    <source>
        <dbReference type="Pfam" id="PF13456"/>
    </source>
</evidence>
<comment type="similarity">
    <text evidence="2 6">Belongs to the peroxisomal membrane protein PXMP2/4 family.</text>
</comment>
<evidence type="ECO:0000256" key="5">
    <source>
        <dbReference type="ARBA" id="ARBA00023136"/>
    </source>
</evidence>
<keyword evidence="9" id="KW-1185">Reference proteome</keyword>
<keyword evidence="3 6" id="KW-0812">Transmembrane</keyword>
<dbReference type="PANTHER" id="PTHR11266:SF46">
    <property type="entry name" value="OS08G0566900 PROTEIN"/>
    <property type="match status" value="1"/>
</dbReference>
<evidence type="ECO:0000256" key="1">
    <source>
        <dbReference type="ARBA" id="ARBA00004141"/>
    </source>
</evidence>
<proteinExistence type="inferred from homology"/>
<name>A0A6A6K9Q0_HEVBR</name>
<dbReference type="Pfam" id="PF04117">
    <property type="entry name" value="Mpv17_PMP22"/>
    <property type="match status" value="1"/>
</dbReference>
<feature type="transmembrane region" description="Helical" evidence="6">
    <location>
        <begin position="250"/>
        <end position="273"/>
    </location>
</feature>
<evidence type="ECO:0000256" key="2">
    <source>
        <dbReference type="ARBA" id="ARBA00006824"/>
    </source>
</evidence>
<gene>
    <name evidence="8" type="ORF">GH714_005321</name>
</gene>
<comment type="caution">
    <text evidence="8">The sequence shown here is derived from an EMBL/GenBank/DDBJ whole genome shotgun (WGS) entry which is preliminary data.</text>
</comment>
<comment type="caution">
    <text evidence="6">Lacks conserved residue(s) required for the propagation of feature annotation.</text>
</comment>
<organism evidence="8 9">
    <name type="scientific">Hevea brasiliensis</name>
    <name type="common">Para rubber tree</name>
    <name type="synonym">Siphonia brasiliensis</name>
    <dbReference type="NCBI Taxonomy" id="3981"/>
    <lineage>
        <taxon>Eukaryota</taxon>
        <taxon>Viridiplantae</taxon>
        <taxon>Streptophyta</taxon>
        <taxon>Embryophyta</taxon>
        <taxon>Tracheophyta</taxon>
        <taxon>Spermatophyta</taxon>
        <taxon>Magnoliopsida</taxon>
        <taxon>eudicotyledons</taxon>
        <taxon>Gunneridae</taxon>
        <taxon>Pentapetalae</taxon>
        <taxon>rosids</taxon>
        <taxon>fabids</taxon>
        <taxon>Malpighiales</taxon>
        <taxon>Euphorbiaceae</taxon>
        <taxon>Crotonoideae</taxon>
        <taxon>Micrandreae</taxon>
        <taxon>Hevea</taxon>
    </lineage>
</organism>
<evidence type="ECO:0000256" key="6">
    <source>
        <dbReference type="RuleBase" id="RU363053"/>
    </source>
</evidence>
<reference evidence="8 9" key="1">
    <citation type="journal article" date="2020" name="Mol. Plant">
        <title>The Chromosome-Based Rubber Tree Genome Provides New Insights into Spurge Genome Evolution and Rubber Biosynthesis.</title>
        <authorList>
            <person name="Liu J."/>
            <person name="Shi C."/>
            <person name="Shi C.C."/>
            <person name="Li W."/>
            <person name="Zhang Q.J."/>
            <person name="Zhang Y."/>
            <person name="Li K."/>
            <person name="Lu H.F."/>
            <person name="Shi C."/>
            <person name="Zhu S.T."/>
            <person name="Xiao Z.Y."/>
            <person name="Nan H."/>
            <person name="Yue Y."/>
            <person name="Zhu X.G."/>
            <person name="Wu Y."/>
            <person name="Hong X.N."/>
            <person name="Fan G.Y."/>
            <person name="Tong Y."/>
            <person name="Zhang D."/>
            <person name="Mao C.L."/>
            <person name="Liu Y.L."/>
            <person name="Hao S.J."/>
            <person name="Liu W.Q."/>
            <person name="Lv M.Q."/>
            <person name="Zhang H.B."/>
            <person name="Liu Y."/>
            <person name="Hu-Tang G.R."/>
            <person name="Wang J.P."/>
            <person name="Wang J.H."/>
            <person name="Sun Y.H."/>
            <person name="Ni S.B."/>
            <person name="Chen W.B."/>
            <person name="Zhang X.C."/>
            <person name="Jiao Y.N."/>
            <person name="Eichler E.E."/>
            <person name="Li G.H."/>
            <person name="Liu X."/>
            <person name="Gao L.Z."/>
        </authorList>
    </citation>
    <scope>NUCLEOTIDE SEQUENCE [LARGE SCALE GENOMIC DNA]</scope>
    <source>
        <strain evidence="9">cv. GT1</strain>
        <tissue evidence="8">Leaf</tissue>
    </source>
</reference>
<dbReference type="GO" id="GO:0003676">
    <property type="term" value="F:nucleic acid binding"/>
    <property type="evidence" value="ECO:0007669"/>
    <property type="project" value="InterPro"/>
</dbReference>
<comment type="subcellular location">
    <subcellularLocation>
        <location evidence="1">Membrane</location>
        <topology evidence="1">Multi-pass membrane protein</topology>
    </subcellularLocation>
</comment>
<dbReference type="AlphaFoldDB" id="A0A6A6K9Q0"/>
<evidence type="ECO:0000256" key="3">
    <source>
        <dbReference type="ARBA" id="ARBA00022692"/>
    </source>
</evidence>
<evidence type="ECO:0000313" key="8">
    <source>
        <dbReference type="EMBL" id="KAF2285527.1"/>
    </source>
</evidence>
<dbReference type="PANTHER" id="PTHR11266">
    <property type="entry name" value="PEROXISOMAL MEMBRANE PROTEIN 2, PXMP2 MPV17"/>
    <property type="match status" value="1"/>
</dbReference>
<dbReference type="GO" id="GO:0005737">
    <property type="term" value="C:cytoplasm"/>
    <property type="evidence" value="ECO:0007669"/>
    <property type="project" value="TreeGrafter"/>
</dbReference>
<dbReference type="GO" id="GO:0016020">
    <property type="term" value="C:membrane"/>
    <property type="evidence" value="ECO:0007669"/>
    <property type="project" value="UniProtKB-SubCell"/>
</dbReference>